<evidence type="ECO:0000259" key="2">
    <source>
        <dbReference type="Pfam" id="PF07596"/>
    </source>
</evidence>
<keyword evidence="4" id="KW-1185">Reference proteome</keyword>
<feature type="signal peptide" evidence="1">
    <location>
        <begin position="1"/>
        <end position="20"/>
    </location>
</feature>
<evidence type="ECO:0000256" key="1">
    <source>
        <dbReference type="SAM" id="SignalP"/>
    </source>
</evidence>
<evidence type="ECO:0000313" key="3">
    <source>
        <dbReference type="EMBL" id="QEL19683.1"/>
    </source>
</evidence>
<organism evidence="3 4">
    <name type="scientific">Limnoglobus roseus</name>
    <dbReference type="NCBI Taxonomy" id="2598579"/>
    <lineage>
        <taxon>Bacteria</taxon>
        <taxon>Pseudomonadati</taxon>
        <taxon>Planctomycetota</taxon>
        <taxon>Planctomycetia</taxon>
        <taxon>Gemmatales</taxon>
        <taxon>Gemmataceae</taxon>
        <taxon>Limnoglobus</taxon>
    </lineage>
</organism>
<proteinExistence type="predicted"/>
<dbReference type="AlphaFoldDB" id="A0A5C1ANI6"/>
<gene>
    <name evidence="3" type="ORF">PX52LOC_06762</name>
</gene>
<dbReference type="KEGG" id="lrs:PX52LOC_06762"/>
<dbReference type="EMBL" id="CP042425">
    <property type="protein sequence ID" value="QEL19683.1"/>
    <property type="molecule type" value="Genomic_DNA"/>
</dbReference>
<dbReference type="Pfam" id="PF07596">
    <property type="entry name" value="SBP_bac_10"/>
    <property type="match status" value="1"/>
</dbReference>
<sequence length="560" mass="61446">MRYLVLLSLALIGTSSGLKAADPPKLPKELAIVPNDALAAFSLDVATLGEHPAFRGMRESLAKSAVNSEMARVLGLKFEDVARFTTVLLSPNDPESKRFEPEVILLVTARKPLDKGRIVKSLRLYGSDEVKELEAKHKPGEKRPEPRGKADAPYYFGIGETVIAFADDRTVVFWKTEGRRQNFTSLPNPLTLLKSGAETGPLTEGIVLAATHPCAGAANMVAIKRARQNDPFPDDLLPLFRADKFFGHATLGKDAAEFTVQAEFAGKQWAAEGEEAAKKLRDLATLMMKEDVARSIKRSGPTTTEAQLQLFLLDVIEKVAIKPVDNSVVLTGRFDLGSKTQAMLTALPGATTESALQTKSMNNLKQLTLAYHNYSDATSFGVSNVVDKDGKSLLSWRVHLLPYLEQQQLYSQFKLDEPWDSENNKKLIEKMPAVYAMPGVKTKDAGMTFYQGFVGKKDQITRPLFLEGENRGIKFPVAITDGTVNTIFCVEAQNPVVWTKPEDLPFDPDGKLPKLGQHLKPDCFQAALLDGSVRSLSTKLPEATLKAYITINGGEVIDEN</sequence>
<name>A0A5C1ANI6_9BACT</name>
<dbReference type="PANTHER" id="PTHR30093:SF2">
    <property type="entry name" value="TYPE II SECRETION SYSTEM PROTEIN H"/>
    <property type="match status" value="1"/>
</dbReference>
<feature type="chain" id="PRO_5022983119" description="DUF1559 domain-containing protein" evidence="1">
    <location>
        <begin position="21"/>
        <end position="560"/>
    </location>
</feature>
<protein>
    <recommendedName>
        <fullName evidence="2">DUF1559 domain-containing protein</fullName>
    </recommendedName>
</protein>
<dbReference type="PANTHER" id="PTHR30093">
    <property type="entry name" value="GENERAL SECRETION PATHWAY PROTEIN G"/>
    <property type="match status" value="1"/>
</dbReference>
<evidence type="ECO:0000313" key="4">
    <source>
        <dbReference type="Proteomes" id="UP000324974"/>
    </source>
</evidence>
<keyword evidence="1" id="KW-0732">Signal</keyword>
<feature type="domain" description="DUF1559" evidence="2">
    <location>
        <begin position="355"/>
        <end position="494"/>
    </location>
</feature>
<dbReference type="InterPro" id="IPR011453">
    <property type="entry name" value="DUF1559"/>
</dbReference>
<dbReference type="Proteomes" id="UP000324974">
    <property type="component" value="Chromosome"/>
</dbReference>
<reference evidence="4" key="1">
    <citation type="submission" date="2019-08" db="EMBL/GenBank/DDBJ databases">
        <title>Limnoglobus roseus gen. nov., sp. nov., a novel freshwater planctomycete with a giant genome from the family Gemmataceae.</title>
        <authorList>
            <person name="Kulichevskaya I.S."/>
            <person name="Naumoff D.G."/>
            <person name="Miroshnikov K."/>
            <person name="Ivanova A."/>
            <person name="Philippov D.A."/>
            <person name="Hakobyan A."/>
            <person name="Rijpstra I.C."/>
            <person name="Sinninghe Damste J.S."/>
            <person name="Liesack W."/>
            <person name="Dedysh S.N."/>
        </authorList>
    </citation>
    <scope>NUCLEOTIDE SEQUENCE [LARGE SCALE GENOMIC DNA]</scope>
    <source>
        <strain evidence="4">PX52</strain>
    </source>
</reference>
<accession>A0A5C1ANI6</accession>
<dbReference type="RefSeq" id="WP_246173539.1">
    <property type="nucleotide sequence ID" value="NZ_CP042425.1"/>
</dbReference>